<dbReference type="EMBL" id="FLTX01000046">
    <property type="protein sequence ID" value="SBV52179.1"/>
    <property type="molecule type" value="Genomic_DNA"/>
</dbReference>
<dbReference type="STRING" id="56449.XBLMG947_2972"/>
<reference evidence="2 3" key="1">
    <citation type="submission" date="2016-06" db="EMBL/GenBank/DDBJ databases">
        <authorList>
            <person name="Kjaerup R.B."/>
            <person name="Dalgaard T.S."/>
            <person name="Juul-Madsen H.R."/>
        </authorList>
    </citation>
    <scope>NUCLEOTIDE SEQUENCE [LARGE SCALE GENOMIC DNA]</scope>
    <source>
        <strain evidence="2">LMG947</strain>
    </source>
</reference>
<sequence length="90" mass="9871">MIFGRLALVELGVDEDEAGIISREIRGRDAECFELEIATGEARACAELMYGNIAPTTPRPTPFTRPRRGSRMLNPDAVPHAEQAEMATRG</sequence>
<gene>
    <name evidence="2" type="ORF">XBLMG947_2972</name>
</gene>
<feature type="region of interest" description="Disordered" evidence="1">
    <location>
        <begin position="54"/>
        <end position="90"/>
    </location>
</feature>
<evidence type="ECO:0000256" key="1">
    <source>
        <dbReference type="SAM" id="MobiDB-lite"/>
    </source>
</evidence>
<name>A0A1C3NP62_9XANT</name>
<protein>
    <submittedName>
        <fullName evidence="2">Transporter</fullName>
    </submittedName>
</protein>
<organism evidence="2 3">
    <name type="scientific">Xanthomonas bromi</name>
    <dbReference type="NCBI Taxonomy" id="56449"/>
    <lineage>
        <taxon>Bacteria</taxon>
        <taxon>Pseudomonadati</taxon>
        <taxon>Pseudomonadota</taxon>
        <taxon>Gammaproteobacteria</taxon>
        <taxon>Lysobacterales</taxon>
        <taxon>Lysobacteraceae</taxon>
        <taxon>Xanthomonas</taxon>
    </lineage>
</organism>
<proteinExistence type="predicted"/>
<evidence type="ECO:0000313" key="2">
    <source>
        <dbReference type="EMBL" id="SBV52179.1"/>
    </source>
</evidence>
<evidence type="ECO:0000313" key="3">
    <source>
        <dbReference type="Proteomes" id="UP000092503"/>
    </source>
</evidence>
<accession>A0A1C3NP62</accession>
<dbReference type="Proteomes" id="UP000092503">
    <property type="component" value="Unassembled WGS sequence"/>
</dbReference>
<dbReference type="AlphaFoldDB" id="A0A1C3NP62"/>